<evidence type="ECO:0000256" key="2">
    <source>
        <dbReference type="SAM" id="MobiDB-lite"/>
    </source>
</evidence>
<gene>
    <name evidence="3" type="ORF">ACFOZ5_00880</name>
</gene>
<evidence type="ECO:0000313" key="4">
    <source>
        <dbReference type="Proteomes" id="UP001595798"/>
    </source>
</evidence>
<comment type="similarity">
    <text evidence="1">Belongs to the PspA/Vipp/IM30 family.</text>
</comment>
<feature type="compositionally biased region" description="Basic and acidic residues" evidence="2">
    <location>
        <begin position="110"/>
        <end position="119"/>
    </location>
</feature>
<reference evidence="4" key="1">
    <citation type="journal article" date="2019" name="Int. J. Syst. Evol. Microbiol.">
        <title>The Global Catalogue of Microorganisms (GCM) 10K type strain sequencing project: providing services to taxonomists for standard genome sequencing and annotation.</title>
        <authorList>
            <consortium name="The Broad Institute Genomics Platform"/>
            <consortium name="The Broad Institute Genome Sequencing Center for Infectious Disease"/>
            <person name="Wu L."/>
            <person name="Ma J."/>
        </authorList>
    </citation>
    <scope>NUCLEOTIDE SEQUENCE [LARGE SCALE GENOMIC DNA]</scope>
    <source>
        <strain evidence="4">CECT 7297</strain>
    </source>
</reference>
<accession>A0ABV8QE16</accession>
<evidence type="ECO:0000256" key="1">
    <source>
        <dbReference type="ARBA" id="ARBA00043985"/>
    </source>
</evidence>
<keyword evidence="4" id="KW-1185">Reference proteome</keyword>
<dbReference type="PANTHER" id="PTHR31088">
    <property type="entry name" value="MEMBRANE-ASSOCIATED PROTEIN VIPP1, CHLOROPLASTIC"/>
    <property type="match status" value="1"/>
</dbReference>
<evidence type="ECO:0000313" key="3">
    <source>
        <dbReference type="EMBL" id="MFC4257578.1"/>
    </source>
</evidence>
<feature type="region of interest" description="Disordered" evidence="2">
    <location>
        <begin position="191"/>
        <end position="216"/>
    </location>
</feature>
<name>A0ABV8QE16_9GAMM</name>
<dbReference type="InterPro" id="IPR007157">
    <property type="entry name" value="PspA_VIPP1"/>
</dbReference>
<proteinExistence type="inferred from homology"/>
<dbReference type="PANTHER" id="PTHR31088:SF6">
    <property type="entry name" value="PHAGE SHOCK PROTEIN A"/>
    <property type="match status" value="1"/>
</dbReference>
<dbReference type="Proteomes" id="UP001595798">
    <property type="component" value="Unassembled WGS sequence"/>
</dbReference>
<organism evidence="3 4">
    <name type="scientific">Marinobacter lacisalsi</name>
    <dbReference type="NCBI Taxonomy" id="475979"/>
    <lineage>
        <taxon>Bacteria</taxon>
        <taxon>Pseudomonadati</taxon>
        <taxon>Pseudomonadota</taxon>
        <taxon>Gammaproteobacteria</taxon>
        <taxon>Pseudomonadales</taxon>
        <taxon>Marinobacteraceae</taxon>
        <taxon>Marinobacter</taxon>
    </lineage>
</organism>
<dbReference type="Pfam" id="PF04012">
    <property type="entry name" value="PspA_IM30"/>
    <property type="match status" value="1"/>
</dbReference>
<sequence>MNLFKRLFTLGSAEAHSAMDKLEDPIKMSEQAIRDLKSDLDKSVHSLAEIKAIAIRSRREFENASSEVEDYQFKAMRLVQKAAAGELPQEEADLLATRALEQQSQSQQAAERHKAEKEKYDRLSADLEYKIQDLRGQISQWENELKTLKARAKVSTATKKINRQMAQVDSSSTIATLEKMRTKVEEEEALAESYGDMIQSSRSLDDDIDQALGKSGGSDALAELKAQMAAQSSEKKPGA</sequence>
<dbReference type="EMBL" id="JBHSDI010000001">
    <property type="protein sequence ID" value="MFC4257578.1"/>
    <property type="molecule type" value="Genomic_DNA"/>
</dbReference>
<dbReference type="RefSeq" id="WP_379884809.1">
    <property type="nucleotide sequence ID" value="NZ_JBHSDI010000001.1"/>
</dbReference>
<comment type="caution">
    <text evidence="3">The sequence shown here is derived from an EMBL/GenBank/DDBJ whole genome shotgun (WGS) entry which is preliminary data.</text>
</comment>
<feature type="region of interest" description="Disordered" evidence="2">
    <location>
        <begin position="100"/>
        <end position="119"/>
    </location>
</feature>
<protein>
    <submittedName>
        <fullName evidence="3">PspA/IM30 family protein</fullName>
    </submittedName>
</protein>